<dbReference type="SMART" id="SM00387">
    <property type="entry name" value="HATPase_c"/>
    <property type="match status" value="1"/>
</dbReference>
<evidence type="ECO:0000256" key="8">
    <source>
        <dbReference type="ARBA" id="ARBA00022989"/>
    </source>
</evidence>
<dbReference type="AlphaFoldDB" id="A0A2Z6IAG1"/>
<dbReference type="InterPro" id="IPR036890">
    <property type="entry name" value="HATPase_C_sf"/>
</dbReference>
<dbReference type="RefSeq" id="WP_170143858.1">
    <property type="nucleotide sequence ID" value="NZ_AP018786.1"/>
</dbReference>
<evidence type="ECO:0000259" key="14">
    <source>
        <dbReference type="PROSITE" id="PS50885"/>
    </source>
</evidence>
<dbReference type="GO" id="GO:0000155">
    <property type="term" value="F:phosphorelay sensor kinase activity"/>
    <property type="evidence" value="ECO:0007669"/>
    <property type="project" value="InterPro"/>
</dbReference>
<evidence type="ECO:0000256" key="1">
    <source>
        <dbReference type="ARBA" id="ARBA00000085"/>
    </source>
</evidence>
<gene>
    <name evidence="15" type="ORF">SUTMEG_13000</name>
</gene>
<dbReference type="InterPro" id="IPR005467">
    <property type="entry name" value="His_kinase_dom"/>
</dbReference>
<evidence type="ECO:0000256" key="6">
    <source>
        <dbReference type="ARBA" id="ARBA00022692"/>
    </source>
</evidence>
<dbReference type="PROSITE" id="PS50885">
    <property type="entry name" value="HAMP"/>
    <property type="match status" value="1"/>
</dbReference>
<evidence type="ECO:0000313" key="16">
    <source>
        <dbReference type="Proteomes" id="UP000271003"/>
    </source>
</evidence>
<name>A0A2Z6IAG1_9BURK</name>
<protein>
    <recommendedName>
        <fullName evidence="3">histidine kinase</fullName>
        <ecNumber evidence="3">2.7.13.3</ecNumber>
    </recommendedName>
</protein>
<dbReference type="EC" id="2.7.13.3" evidence="3"/>
<keyword evidence="4" id="KW-0597">Phosphoprotein</keyword>
<evidence type="ECO:0000259" key="13">
    <source>
        <dbReference type="PROSITE" id="PS50109"/>
    </source>
</evidence>
<dbReference type="SMART" id="SM00388">
    <property type="entry name" value="HisKA"/>
    <property type="match status" value="1"/>
</dbReference>
<dbReference type="Gene3D" id="3.30.565.10">
    <property type="entry name" value="Histidine kinase-like ATPase, C-terminal domain"/>
    <property type="match status" value="1"/>
</dbReference>
<reference evidence="15 16" key="1">
    <citation type="journal article" date="2018" name="Int. J. Syst. Evol. Microbiol.">
        <title>Mesosutterella multiformis gen. nov., sp. nov., a member of the family Sutterellaceae and Sutterella megalosphaeroides sp. nov., isolated from human faeces.</title>
        <authorList>
            <person name="Sakamoto M."/>
            <person name="Ikeyama N."/>
            <person name="Kunihiro T."/>
            <person name="Iino T."/>
            <person name="Yuki M."/>
            <person name="Ohkuma M."/>
        </authorList>
    </citation>
    <scope>NUCLEOTIDE SEQUENCE [LARGE SCALE GENOMIC DNA]</scope>
    <source>
        <strain evidence="15 16">6FBBBH3</strain>
    </source>
</reference>
<dbReference type="EMBL" id="AP018786">
    <property type="protein sequence ID" value="BBF23409.1"/>
    <property type="molecule type" value="Genomic_DNA"/>
</dbReference>
<keyword evidence="8 12" id="KW-1133">Transmembrane helix</keyword>
<dbReference type="Gene3D" id="1.10.287.130">
    <property type="match status" value="1"/>
</dbReference>
<dbReference type="InterPro" id="IPR003594">
    <property type="entry name" value="HATPase_dom"/>
</dbReference>
<keyword evidence="6 12" id="KW-0812">Transmembrane</keyword>
<organism evidence="15 16">
    <name type="scientific">Sutterella megalosphaeroides</name>
    <dbReference type="NCBI Taxonomy" id="2494234"/>
    <lineage>
        <taxon>Bacteria</taxon>
        <taxon>Pseudomonadati</taxon>
        <taxon>Pseudomonadota</taxon>
        <taxon>Betaproteobacteria</taxon>
        <taxon>Burkholderiales</taxon>
        <taxon>Sutterellaceae</taxon>
        <taxon>Sutterella</taxon>
    </lineage>
</organism>
<dbReference type="Pfam" id="PF02518">
    <property type="entry name" value="HATPase_c"/>
    <property type="match status" value="1"/>
</dbReference>
<keyword evidence="5" id="KW-0808">Transferase</keyword>
<dbReference type="SUPFAM" id="SSF47384">
    <property type="entry name" value="Homodimeric domain of signal transducing histidine kinase"/>
    <property type="match status" value="1"/>
</dbReference>
<dbReference type="InterPro" id="IPR004358">
    <property type="entry name" value="Sig_transdc_His_kin-like_C"/>
</dbReference>
<evidence type="ECO:0000256" key="4">
    <source>
        <dbReference type="ARBA" id="ARBA00022553"/>
    </source>
</evidence>
<comment type="catalytic activity">
    <reaction evidence="1">
        <text>ATP + protein L-histidine = ADP + protein N-phospho-L-histidine.</text>
        <dbReference type="EC" id="2.7.13.3"/>
    </reaction>
</comment>
<dbReference type="GO" id="GO:0005886">
    <property type="term" value="C:plasma membrane"/>
    <property type="evidence" value="ECO:0007669"/>
    <property type="project" value="TreeGrafter"/>
</dbReference>
<feature type="compositionally biased region" description="Low complexity" evidence="11">
    <location>
        <begin position="386"/>
        <end position="400"/>
    </location>
</feature>
<feature type="region of interest" description="Disordered" evidence="11">
    <location>
        <begin position="378"/>
        <end position="412"/>
    </location>
</feature>
<proteinExistence type="predicted"/>
<dbReference type="InterPro" id="IPR003661">
    <property type="entry name" value="HisK_dim/P_dom"/>
</dbReference>
<sequence length="598" mass="63940">MSKDLQHGANARRTGGLRRCFARLLEKSSGALAGLARFVRATPGRQSVEACDRKQPTDFLPRRPVGNPSFRTRVFRASAAATLAFTVVTGAVLFYYAYEEAAEHQDDTLEEVSGVLARFVISGNGAKAAKWPLDAAFVFSMDDDDLEDVYEIERNDPASRIPAGTPVLVHTLHHGGAGVPVVFRVDIRPGLQTLPIDGVDYRMHVRTLRGGTHIAVAQRTNELLENAAIAALWVVLPIVTSGVVIALLTGLLFYRLLLPVEAAARTLNARRADDLSPLVTEGLPAEVLPMARSFNGLLARVTELREREARFVADAAHELRTPLAALLLRIERLAESETIRTLSPETRAEVDRLTAATERLVRMVNQLLALKRAEVEAAQSRQAPQATNTSNTSTASAASNDSGSAQSLRAPLDETVGPVVEALWDEVEKKRIDLEVTGLDDLEIDGRFPAAAMPADALHGMLRNLLENAVRYTPEGGRITIDLALGNDANPNDDTHALLRVSDTGPGIPEAERSRVFDPFYRVLGTGVDGTGLGLAIVKTIAGKYGVKVTLSDAAVSTGSTDGTDKAADGAASSPVRSGPGLCVTLLLPLASNPTESA</sequence>
<feature type="domain" description="Histidine kinase" evidence="13">
    <location>
        <begin position="314"/>
        <end position="592"/>
    </location>
</feature>
<dbReference type="Pfam" id="PF00512">
    <property type="entry name" value="HisKA"/>
    <property type="match status" value="1"/>
</dbReference>
<keyword evidence="9" id="KW-0902">Two-component regulatory system</keyword>
<evidence type="ECO:0000256" key="3">
    <source>
        <dbReference type="ARBA" id="ARBA00012438"/>
    </source>
</evidence>
<evidence type="ECO:0000256" key="11">
    <source>
        <dbReference type="SAM" id="MobiDB-lite"/>
    </source>
</evidence>
<feature type="region of interest" description="Disordered" evidence="11">
    <location>
        <begin position="556"/>
        <end position="576"/>
    </location>
</feature>
<dbReference type="PRINTS" id="PR00344">
    <property type="entry name" value="BCTRLSENSOR"/>
</dbReference>
<evidence type="ECO:0000256" key="2">
    <source>
        <dbReference type="ARBA" id="ARBA00004141"/>
    </source>
</evidence>
<feature type="domain" description="HAMP" evidence="14">
    <location>
        <begin position="254"/>
        <end position="306"/>
    </location>
</feature>
<evidence type="ECO:0000313" key="15">
    <source>
        <dbReference type="EMBL" id="BBF23409.1"/>
    </source>
</evidence>
<evidence type="ECO:0000256" key="10">
    <source>
        <dbReference type="ARBA" id="ARBA00023136"/>
    </source>
</evidence>
<evidence type="ECO:0000256" key="9">
    <source>
        <dbReference type="ARBA" id="ARBA00023012"/>
    </source>
</evidence>
<evidence type="ECO:0000256" key="7">
    <source>
        <dbReference type="ARBA" id="ARBA00022777"/>
    </source>
</evidence>
<dbReference type="SUPFAM" id="SSF55874">
    <property type="entry name" value="ATPase domain of HSP90 chaperone/DNA topoisomerase II/histidine kinase"/>
    <property type="match status" value="1"/>
</dbReference>
<dbReference type="InterPro" id="IPR050428">
    <property type="entry name" value="TCS_sensor_his_kinase"/>
</dbReference>
<comment type="subcellular location">
    <subcellularLocation>
        <location evidence="2">Membrane</location>
        <topology evidence="2">Multi-pass membrane protein</topology>
    </subcellularLocation>
</comment>
<keyword evidence="10 12" id="KW-0472">Membrane</keyword>
<dbReference type="InterPro" id="IPR036097">
    <property type="entry name" value="HisK_dim/P_sf"/>
</dbReference>
<keyword evidence="7" id="KW-0418">Kinase</keyword>
<keyword evidence="16" id="KW-1185">Reference proteome</keyword>
<dbReference type="PANTHER" id="PTHR45436:SF15">
    <property type="entry name" value="SENSOR HISTIDINE KINASE CUSS"/>
    <property type="match status" value="1"/>
</dbReference>
<feature type="transmembrane region" description="Helical" evidence="12">
    <location>
        <begin position="77"/>
        <end position="98"/>
    </location>
</feature>
<dbReference type="PANTHER" id="PTHR45436">
    <property type="entry name" value="SENSOR HISTIDINE KINASE YKOH"/>
    <property type="match status" value="1"/>
</dbReference>
<evidence type="ECO:0000256" key="12">
    <source>
        <dbReference type="SAM" id="Phobius"/>
    </source>
</evidence>
<dbReference type="InterPro" id="IPR003660">
    <property type="entry name" value="HAMP_dom"/>
</dbReference>
<dbReference type="KEGG" id="sutt:SUTMEG_13000"/>
<dbReference type="Proteomes" id="UP000271003">
    <property type="component" value="Chromosome"/>
</dbReference>
<evidence type="ECO:0000256" key="5">
    <source>
        <dbReference type="ARBA" id="ARBA00022679"/>
    </source>
</evidence>
<dbReference type="CDD" id="cd00082">
    <property type="entry name" value="HisKA"/>
    <property type="match status" value="1"/>
</dbReference>
<accession>A0A2Z6IAG1</accession>
<dbReference type="PROSITE" id="PS50109">
    <property type="entry name" value="HIS_KIN"/>
    <property type="match status" value="1"/>
</dbReference>
<feature type="transmembrane region" description="Helical" evidence="12">
    <location>
        <begin position="230"/>
        <end position="257"/>
    </location>
</feature>